<evidence type="ECO:0000256" key="1">
    <source>
        <dbReference type="SAM" id="MobiDB-lite"/>
    </source>
</evidence>
<proteinExistence type="predicted"/>
<protein>
    <submittedName>
        <fullName evidence="2">Uncharacterized protein</fullName>
    </submittedName>
</protein>
<accession>A0ABY9UBH6</accession>
<sequence>MEEILFSGAGPIQQLPGQRDLFQQGADPAESADPSAPQDEARARAVPRSLGVEILEAAFAQLSSTPEGRELYGDPHRGATLEQTWRTFGLFSGMHPVCLLAAGRPEVPTSVIDRVIAFPPTALVDLLARALITRDAKGTAVQVYDGRSGHCINLEAADDDSVLFHDPWPGRSLLCREHNAAGVDAVEHGNGWIISRADLAKVVFSAFLWPSEWGDLSGEPTLVPYADLRGGDFFDFFHVWETADGRTTEADRTKVRLKTGGFQEHVDLTLDLDSRERVTRAELWLRREWMANLNPFAKDIAKSFVGGFVTQRGSERAAPIVELLWNLGRLDETTAEHVLRDDAPECAIVRAFLGLEERAFAVLATETLNAENTDREGAAWFKLTLTFW</sequence>
<feature type="region of interest" description="Disordered" evidence="1">
    <location>
        <begin position="1"/>
        <end position="44"/>
    </location>
</feature>
<gene>
    <name evidence="2" type="ORF">RI060_24130</name>
</gene>
<dbReference type="EMBL" id="CP134213">
    <property type="protein sequence ID" value="WND20238.1"/>
    <property type="molecule type" value="Genomic_DNA"/>
</dbReference>
<evidence type="ECO:0000313" key="3">
    <source>
        <dbReference type="Proteomes" id="UP001249394"/>
    </source>
</evidence>
<organism evidence="2 3">
    <name type="scientific">Streptomyces violaceus</name>
    <name type="common">Streptomyces venezuelae</name>
    <dbReference type="NCBI Taxonomy" id="1936"/>
    <lineage>
        <taxon>Bacteria</taxon>
        <taxon>Bacillati</taxon>
        <taxon>Actinomycetota</taxon>
        <taxon>Actinomycetes</taxon>
        <taxon>Kitasatosporales</taxon>
        <taxon>Streptomycetaceae</taxon>
        <taxon>Streptomyces</taxon>
    </lineage>
</organism>
<dbReference type="Proteomes" id="UP001249394">
    <property type="component" value="Chromosome"/>
</dbReference>
<keyword evidence="3" id="KW-1185">Reference proteome</keyword>
<feature type="compositionally biased region" description="Low complexity" evidence="1">
    <location>
        <begin position="26"/>
        <end position="37"/>
    </location>
</feature>
<evidence type="ECO:0000313" key="2">
    <source>
        <dbReference type="EMBL" id="WND20238.1"/>
    </source>
</evidence>
<name>A0ABY9UBH6_STRVL</name>
<reference evidence="2 3" key="1">
    <citation type="submission" date="2023-09" db="EMBL/GenBank/DDBJ databases">
        <title>The genome sequence of Streptomyces anthocyanicus.</title>
        <authorList>
            <person name="Mo P."/>
        </authorList>
    </citation>
    <scope>NUCLEOTIDE SEQUENCE [LARGE SCALE GENOMIC DNA]</scope>
    <source>
        <strain evidence="2 3">JCM 4387</strain>
    </source>
</reference>